<comment type="similarity">
    <text evidence="1 3">Belongs to the sulfotransferase 1 family.</text>
</comment>
<dbReference type="InterPro" id="IPR000863">
    <property type="entry name" value="Sulfotransferase_dom"/>
</dbReference>
<dbReference type="STRING" id="4113.M1CNQ2"/>
<evidence type="ECO:0000256" key="3">
    <source>
        <dbReference type="RuleBase" id="RU361155"/>
    </source>
</evidence>
<dbReference type="InterPro" id="IPR027417">
    <property type="entry name" value="P-loop_NTPase"/>
</dbReference>
<evidence type="ECO:0000313" key="6">
    <source>
        <dbReference type="Proteomes" id="UP000011115"/>
    </source>
</evidence>
<dbReference type="SUPFAM" id="SSF52540">
    <property type="entry name" value="P-loop containing nucleoside triphosphate hydrolases"/>
    <property type="match status" value="1"/>
</dbReference>
<evidence type="ECO:0000259" key="4">
    <source>
        <dbReference type="Pfam" id="PF00685"/>
    </source>
</evidence>
<dbReference type="PANTHER" id="PTHR11783">
    <property type="entry name" value="SULFOTRANSFERASE SULT"/>
    <property type="match status" value="1"/>
</dbReference>
<dbReference type="Gramene" id="PGSC0003DMT400071399">
    <property type="protein sequence ID" value="PGSC0003DMT400071399"/>
    <property type="gene ID" value="PGSC0003DMG400027779"/>
</dbReference>
<dbReference type="HOGENOM" id="CLU_027239_0_3_1"/>
<proteinExistence type="inferred from homology"/>
<dbReference type="GO" id="GO:0005737">
    <property type="term" value="C:cytoplasm"/>
    <property type="evidence" value="ECO:0000318"/>
    <property type="project" value="GO_Central"/>
</dbReference>
<dbReference type="EnsemblPlants" id="PGSC0003DMT400071399">
    <property type="protein sequence ID" value="PGSC0003DMT400071399"/>
    <property type="gene ID" value="PGSC0003DMG400027779"/>
</dbReference>
<organism evidence="5 6">
    <name type="scientific">Solanum tuberosum</name>
    <name type="common">Potato</name>
    <dbReference type="NCBI Taxonomy" id="4113"/>
    <lineage>
        <taxon>Eukaryota</taxon>
        <taxon>Viridiplantae</taxon>
        <taxon>Streptophyta</taxon>
        <taxon>Embryophyta</taxon>
        <taxon>Tracheophyta</taxon>
        <taxon>Spermatophyta</taxon>
        <taxon>Magnoliopsida</taxon>
        <taxon>eudicotyledons</taxon>
        <taxon>Gunneridae</taxon>
        <taxon>Pentapetalae</taxon>
        <taxon>asterids</taxon>
        <taxon>lamiids</taxon>
        <taxon>Solanales</taxon>
        <taxon>Solanaceae</taxon>
        <taxon>Solanoideae</taxon>
        <taxon>Solaneae</taxon>
        <taxon>Solanum</taxon>
    </lineage>
</organism>
<reference evidence="6" key="1">
    <citation type="journal article" date="2011" name="Nature">
        <title>Genome sequence and analysis of the tuber crop potato.</title>
        <authorList>
            <consortium name="The Potato Genome Sequencing Consortium"/>
        </authorList>
    </citation>
    <scope>NUCLEOTIDE SEQUENCE [LARGE SCALE GENOMIC DNA]</scope>
    <source>
        <strain evidence="6">cv. DM1-3 516 R44</strain>
    </source>
</reference>
<reference evidence="5" key="2">
    <citation type="submission" date="2015-06" db="UniProtKB">
        <authorList>
            <consortium name="EnsemblPlants"/>
        </authorList>
    </citation>
    <scope>IDENTIFICATION</scope>
    <source>
        <strain evidence="5">DM1-3 516 R44</strain>
    </source>
</reference>
<dbReference type="PaxDb" id="4113-PGSC0003DMT400071399"/>
<evidence type="ECO:0000313" key="5">
    <source>
        <dbReference type="EnsemblPlants" id="PGSC0003DMT400071399"/>
    </source>
</evidence>
<dbReference type="GO" id="GO:0008146">
    <property type="term" value="F:sulfotransferase activity"/>
    <property type="evidence" value="ECO:0000318"/>
    <property type="project" value="GO_Central"/>
</dbReference>
<dbReference type="FunCoup" id="M1CNQ2">
    <property type="interactions" value="159"/>
</dbReference>
<name>M1CNQ2_SOLTU</name>
<dbReference type="AlphaFoldDB" id="M1CNQ2"/>
<keyword evidence="6" id="KW-1185">Reference proteome</keyword>
<protein>
    <recommendedName>
        <fullName evidence="3">Sulfotransferase</fullName>
        <ecNumber evidence="3">2.8.2.-</ecNumber>
    </recommendedName>
</protein>
<dbReference type="eggNOG" id="KOG1584">
    <property type="taxonomic scope" value="Eukaryota"/>
</dbReference>
<evidence type="ECO:0000256" key="1">
    <source>
        <dbReference type="ARBA" id="ARBA00005771"/>
    </source>
</evidence>
<dbReference type="SMR" id="M1CNQ2"/>
<keyword evidence="2 3" id="KW-0808">Transferase</keyword>
<feature type="domain" description="Sulfotransferase" evidence="4">
    <location>
        <begin position="72"/>
        <end position="334"/>
    </location>
</feature>
<sequence length="345" mass="40060">MSSSSKVSRLCGNYGSENFNEMRQKYKEMISTLPNRMPYHPIYKLYQYEGFWYYSSFLEAALCMQQNFNPQPSDIFLCTAPKSGTTWLKALTFSIITRHDFHDDFTNSPLVNKGVHACIPYLEHDFLNKPKFVDRVGLSLLATHLPYTILPKSISLNNCKIIYIYREPKDAFVSSWHFTHKIEAKNLEVPLITLDQALKWFCQGKSVFGPYWDHVLGYWKASVEKPDRVFFFKYEDLKEDTLGYVKKLAEFMDKPFSKEEQERGVPQEIVARCNFENLSNLEVNKSGMLLSERTLQISNSVFYRKGEVGDWKNYLTDDMAKLIDDITHDKFQSSGLTFPSSSACN</sequence>
<dbReference type="Pfam" id="PF00685">
    <property type="entry name" value="Sulfotransfer_1"/>
    <property type="match status" value="1"/>
</dbReference>
<dbReference type="OMA" id="CQGLSAY"/>
<dbReference type="Gene3D" id="3.40.50.300">
    <property type="entry name" value="P-loop containing nucleotide triphosphate hydrolases"/>
    <property type="match status" value="1"/>
</dbReference>
<dbReference type="Proteomes" id="UP000011115">
    <property type="component" value="Unassembled WGS sequence"/>
</dbReference>
<dbReference type="EC" id="2.8.2.-" evidence="3"/>
<accession>M1CNQ2</accession>
<dbReference type="GO" id="GO:0051923">
    <property type="term" value="P:sulfation"/>
    <property type="evidence" value="ECO:0000318"/>
    <property type="project" value="GO_Central"/>
</dbReference>
<dbReference type="InParanoid" id="M1CNQ2"/>
<evidence type="ECO:0000256" key="2">
    <source>
        <dbReference type="ARBA" id="ARBA00022679"/>
    </source>
</evidence>